<reference evidence="9 10" key="1">
    <citation type="submission" date="2016-08" db="EMBL/GenBank/DDBJ databases">
        <title>A Parts List for Fungal Cellulosomes Revealed by Comparative Genomics.</title>
        <authorList>
            <consortium name="DOE Joint Genome Institute"/>
            <person name="Haitjema C.H."/>
            <person name="Gilmore S.P."/>
            <person name="Henske J.K."/>
            <person name="Solomon K.V."/>
            <person name="De Groot R."/>
            <person name="Kuo A."/>
            <person name="Mondo S.J."/>
            <person name="Salamov A.A."/>
            <person name="Labutti K."/>
            <person name="Zhao Z."/>
            <person name="Chiniquy J."/>
            <person name="Barry K."/>
            <person name="Brewer H.M."/>
            <person name="Purvine S.O."/>
            <person name="Wright A.T."/>
            <person name="Boxma B."/>
            <person name="Van Alen T."/>
            <person name="Hackstein J.H."/>
            <person name="Baker S.E."/>
            <person name="Grigoriev I.V."/>
            <person name="O'Malley M.A."/>
        </authorList>
    </citation>
    <scope>NUCLEOTIDE SEQUENCE [LARGE SCALE GENOMIC DNA]</scope>
    <source>
        <strain evidence="9 10">G1</strain>
    </source>
</reference>
<dbReference type="InterPro" id="IPR040176">
    <property type="entry name" value="RNF121/RNF175"/>
</dbReference>
<feature type="transmembrane region" description="Helical" evidence="7">
    <location>
        <begin position="29"/>
        <end position="48"/>
    </location>
</feature>
<dbReference type="InterPro" id="IPR001841">
    <property type="entry name" value="Znf_RING"/>
</dbReference>
<dbReference type="PANTHER" id="PTHR13407:SF0">
    <property type="entry name" value="FI05221P"/>
    <property type="match status" value="1"/>
</dbReference>
<dbReference type="SUPFAM" id="SSF57850">
    <property type="entry name" value="RING/U-box"/>
    <property type="match status" value="1"/>
</dbReference>
<evidence type="ECO:0000313" key="9">
    <source>
        <dbReference type="EMBL" id="ORY76447.1"/>
    </source>
</evidence>
<evidence type="ECO:0000259" key="8">
    <source>
        <dbReference type="PROSITE" id="PS50089"/>
    </source>
</evidence>
<keyword evidence="6" id="KW-0862">Zinc</keyword>
<feature type="domain" description="RING-type" evidence="8">
    <location>
        <begin position="196"/>
        <end position="239"/>
    </location>
</feature>
<organism evidence="9 10">
    <name type="scientific">Neocallimastix californiae</name>
    <dbReference type="NCBI Taxonomy" id="1754190"/>
    <lineage>
        <taxon>Eukaryota</taxon>
        <taxon>Fungi</taxon>
        <taxon>Fungi incertae sedis</taxon>
        <taxon>Chytridiomycota</taxon>
        <taxon>Chytridiomycota incertae sedis</taxon>
        <taxon>Neocallimastigomycetes</taxon>
        <taxon>Neocallimastigales</taxon>
        <taxon>Neocallimastigaceae</taxon>
        <taxon>Neocallimastix</taxon>
    </lineage>
</organism>
<dbReference type="Gene3D" id="3.30.40.10">
    <property type="entry name" value="Zinc/RING finger domain, C3HC4 (zinc finger)"/>
    <property type="match status" value="1"/>
</dbReference>
<comment type="subcellular location">
    <subcellularLocation>
        <location evidence="1">Membrane</location>
        <topology evidence="1">Multi-pass membrane protein</topology>
    </subcellularLocation>
</comment>
<evidence type="ECO:0000256" key="4">
    <source>
        <dbReference type="ARBA" id="ARBA00022989"/>
    </source>
</evidence>
<dbReference type="Proteomes" id="UP000193920">
    <property type="component" value="Unassembled WGS sequence"/>
</dbReference>
<keyword evidence="2 7" id="KW-0812">Transmembrane</keyword>
<feature type="transmembrane region" description="Helical" evidence="7">
    <location>
        <begin position="55"/>
        <end position="72"/>
    </location>
</feature>
<dbReference type="GO" id="GO:0000139">
    <property type="term" value="C:Golgi membrane"/>
    <property type="evidence" value="ECO:0007669"/>
    <property type="project" value="TreeGrafter"/>
</dbReference>
<sequence>MNELENEFPELNNTSGVIDINEVQEGDELFALLTLAFLFCSQFGVLAWKKYHPSSFQTVTLIGLWIVPPVIGVLLKNYRYVVICTLFGIASFFMYRKSQERPLKPETPRTLYTWFAIVHKITYFMGASGYIVFLLGMFITGQTKILEIGLYIAFYGIYFGILNKDTVDELSSRMALNAGYIQKQGIPTKNLSGNVCSICGGHVREGEPSCKLDCGHMYHEYCIRGWIIIGKKATCPYCKEKVETNDLANNPWNKIDIMYSNVLDFFRYLLVWQPLIITIVEVFSRVYTKDQPIDTTTTNI</sequence>
<feature type="transmembrane region" description="Helical" evidence="7">
    <location>
        <begin position="116"/>
        <end position="139"/>
    </location>
</feature>
<evidence type="ECO:0000256" key="1">
    <source>
        <dbReference type="ARBA" id="ARBA00004141"/>
    </source>
</evidence>
<protein>
    <recommendedName>
        <fullName evidence="8">RING-type domain-containing protein</fullName>
    </recommendedName>
</protein>
<dbReference type="PROSITE" id="PS50089">
    <property type="entry name" value="ZF_RING_2"/>
    <property type="match status" value="1"/>
</dbReference>
<keyword evidence="6" id="KW-0863">Zinc-finger</keyword>
<evidence type="ECO:0000256" key="3">
    <source>
        <dbReference type="ARBA" id="ARBA00022723"/>
    </source>
</evidence>
<keyword evidence="5 7" id="KW-0472">Membrane</keyword>
<accession>A0A1Y2EY83</accession>
<dbReference type="EMBL" id="MCOG01000022">
    <property type="protein sequence ID" value="ORY76447.1"/>
    <property type="molecule type" value="Genomic_DNA"/>
</dbReference>
<evidence type="ECO:0000256" key="6">
    <source>
        <dbReference type="PROSITE-ProRule" id="PRU00175"/>
    </source>
</evidence>
<proteinExistence type="predicted"/>
<dbReference type="InterPro" id="IPR013083">
    <property type="entry name" value="Znf_RING/FYVE/PHD"/>
</dbReference>
<keyword evidence="4 7" id="KW-1133">Transmembrane helix</keyword>
<gene>
    <name evidence="9" type="ORF">LY90DRAFT_501766</name>
</gene>
<dbReference type="GO" id="GO:0036503">
    <property type="term" value="P:ERAD pathway"/>
    <property type="evidence" value="ECO:0007669"/>
    <property type="project" value="TreeGrafter"/>
</dbReference>
<evidence type="ECO:0000256" key="7">
    <source>
        <dbReference type="SAM" id="Phobius"/>
    </source>
</evidence>
<keyword evidence="10" id="KW-1185">Reference proteome</keyword>
<feature type="transmembrane region" description="Helical" evidence="7">
    <location>
        <begin position="145"/>
        <end position="163"/>
    </location>
</feature>
<feature type="transmembrane region" description="Helical" evidence="7">
    <location>
        <begin position="78"/>
        <end position="95"/>
    </location>
</feature>
<name>A0A1Y2EY83_9FUNG</name>
<comment type="caution">
    <text evidence="9">The sequence shown here is derived from an EMBL/GenBank/DDBJ whole genome shotgun (WGS) entry which is preliminary data.</text>
</comment>
<evidence type="ECO:0000313" key="10">
    <source>
        <dbReference type="Proteomes" id="UP000193920"/>
    </source>
</evidence>
<dbReference type="GO" id="GO:0008270">
    <property type="term" value="F:zinc ion binding"/>
    <property type="evidence" value="ECO:0007669"/>
    <property type="project" value="UniProtKB-KW"/>
</dbReference>
<dbReference type="GO" id="GO:0005789">
    <property type="term" value="C:endoplasmic reticulum membrane"/>
    <property type="evidence" value="ECO:0007669"/>
    <property type="project" value="TreeGrafter"/>
</dbReference>
<dbReference type="AlphaFoldDB" id="A0A1Y2EY83"/>
<evidence type="ECO:0000256" key="5">
    <source>
        <dbReference type="ARBA" id="ARBA00023136"/>
    </source>
</evidence>
<dbReference type="OrthoDB" id="8062037at2759"/>
<keyword evidence="3" id="KW-0479">Metal-binding</keyword>
<dbReference type="SMART" id="SM00184">
    <property type="entry name" value="RING"/>
    <property type="match status" value="1"/>
</dbReference>
<dbReference type="PANTHER" id="PTHR13407">
    <property type="entry name" value="RNF121 PROTEIN"/>
    <property type="match status" value="1"/>
</dbReference>
<dbReference type="GO" id="GO:0061630">
    <property type="term" value="F:ubiquitin protein ligase activity"/>
    <property type="evidence" value="ECO:0007669"/>
    <property type="project" value="TreeGrafter"/>
</dbReference>
<evidence type="ECO:0000256" key="2">
    <source>
        <dbReference type="ARBA" id="ARBA00022692"/>
    </source>
</evidence>
<dbReference type="Pfam" id="PF13639">
    <property type="entry name" value="zf-RING_2"/>
    <property type="match status" value="1"/>
</dbReference>